<dbReference type="PROSITE" id="PS51450">
    <property type="entry name" value="LRR"/>
    <property type="match status" value="2"/>
</dbReference>
<dbReference type="Proteomes" id="UP000003163">
    <property type="component" value="Unassembled WGS sequence"/>
</dbReference>
<name>J9DC95_EDHAE</name>
<dbReference type="PANTHER" id="PTHR48051:SF54">
    <property type="entry name" value="LEUCINE-RICH REPEAT-CONTAINING PROTEIN"/>
    <property type="match status" value="1"/>
</dbReference>
<evidence type="ECO:0000313" key="4">
    <source>
        <dbReference type="Proteomes" id="UP000003163"/>
    </source>
</evidence>
<keyword evidence="4" id="KW-1185">Reference proteome</keyword>
<dbReference type="VEuPathDB" id="MicrosporidiaDB:EDEG_00812"/>
<reference evidence="4" key="2">
    <citation type="submission" date="2015-07" db="EMBL/GenBank/DDBJ databases">
        <title>Contrasting host-pathogen interactions and genome evolution in two generalist and specialist microsporidian pathogens of mosquitoes.</title>
        <authorList>
            <consortium name="The Broad Institute Genomics Platform"/>
            <consortium name="The Broad Institute Genome Sequencing Center for Infectious Disease"/>
            <person name="Cuomo C.A."/>
            <person name="Sanscrainte N.D."/>
            <person name="Goldberg J.M."/>
            <person name="Heiman D."/>
            <person name="Young S."/>
            <person name="Zeng Q."/>
            <person name="Becnel J.J."/>
            <person name="Birren B.W."/>
        </authorList>
    </citation>
    <scope>NUCLEOTIDE SEQUENCE [LARGE SCALE GENOMIC DNA]</scope>
    <source>
        <strain evidence="4">USNM 41457</strain>
    </source>
</reference>
<protein>
    <submittedName>
        <fullName evidence="3">Uncharacterized protein</fullName>
    </submittedName>
</protein>
<dbReference type="InterPro" id="IPR001611">
    <property type="entry name" value="Leu-rich_rpt"/>
</dbReference>
<dbReference type="GO" id="GO:0005737">
    <property type="term" value="C:cytoplasm"/>
    <property type="evidence" value="ECO:0007669"/>
    <property type="project" value="TreeGrafter"/>
</dbReference>
<dbReference type="EMBL" id="AFBI03000010">
    <property type="protein sequence ID" value="EJW05099.1"/>
    <property type="molecule type" value="Genomic_DNA"/>
</dbReference>
<dbReference type="InParanoid" id="J9DC95"/>
<dbReference type="STRING" id="1003232.J9DC95"/>
<dbReference type="InterPro" id="IPR003591">
    <property type="entry name" value="Leu-rich_rpt_typical-subtyp"/>
</dbReference>
<evidence type="ECO:0000256" key="2">
    <source>
        <dbReference type="ARBA" id="ARBA00022737"/>
    </source>
</evidence>
<dbReference type="InterPro" id="IPR050216">
    <property type="entry name" value="LRR_domain-containing"/>
</dbReference>
<dbReference type="Pfam" id="PF13855">
    <property type="entry name" value="LRR_8"/>
    <property type="match status" value="1"/>
</dbReference>
<dbReference type="SMART" id="SM00369">
    <property type="entry name" value="LRR_TYP"/>
    <property type="match status" value="7"/>
</dbReference>
<keyword evidence="2" id="KW-0677">Repeat</keyword>
<dbReference type="SUPFAM" id="SSF52058">
    <property type="entry name" value="L domain-like"/>
    <property type="match status" value="1"/>
</dbReference>
<gene>
    <name evidence="3" type="ORF">EDEG_00812</name>
</gene>
<reference evidence="3 4" key="1">
    <citation type="submission" date="2011-08" db="EMBL/GenBank/DDBJ databases">
        <authorList>
            <person name="Liu Z.J."/>
            <person name="Shi F.L."/>
            <person name="Lu J.Q."/>
            <person name="Li M."/>
            <person name="Wang Z.L."/>
        </authorList>
    </citation>
    <scope>NUCLEOTIDE SEQUENCE [LARGE SCALE GENOMIC DNA]</scope>
    <source>
        <strain evidence="3 4">USNM 41457</strain>
    </source>
</reference>
<dbReference type="InterPro" id="IPR032675">
    <property type="entry name" value="LRR_dom_sf"/>
</dbReference>
<dbReference type="HOGENOM" id="CLU_000288_18_23_1"/>
<sequence>MSTDTTLDFKGKGLTSIPESVYIETQATWIVLSNNYLRTIPSKISRLSNVTRLAFNDNAIHTVERGLGKLRKLSWMDFTRNRLKDLPDDLSNAIHLTGLGLSENLFEEIPECIYYLINLRKFGCFSNKISYISPRIAKLTKLVKMDLSNNCLKYLPDEIVELKSLTWLNLSNNQLRELPKNLKKLSNLEELGLGVNELRELPDMSGLLKLRILPVFKNKLVKINNLNKCDGLEKLDVSDNNINEFPIDVLYLKNIKYFNLRGNQIKEINVENVDTSIKSEINMIDVSDNLLSFLPVKFFLLFNHLATLRYSNNPFVVKPQEIPKEKPTLFQLILSKFMNLKNAKRKLYPIETYNVKKFVCDECKKIFCHDPVAVYVPSNFEDGFSFVIKKHLCSSRCSSKSL</sequence>
<dbReference type="OrthoDB" id="660555at2759"/>
<dbReference type="OMA" id="EITNLTW"/>
<organism evidence="3 4">
    <name type="scientific">Edhazardia aedis (strain USNM 41457)</name>
    <name type="common">Microsporidian parasite</name>
    <dbReference type="NCBI Taxonomy" id="1003232"/>
    <lineage>
        <taxon>Eukaryota</taxon>
        <taxon>Fungi</taxon>
        <taxon>Fungi incertae sedis</taxon>
        <taxon>Microsporidia</taxon>
        <taxon>Edhazardia</taxon>
    </lineage>
</organism>
<dbReference type="SMART" id="SM00364">
    <property type="entry name" value="LRR_BAC"/>
    <property type="match status" value="5"/>
</dbReference>
<dbReference type="PANTHER" id="PTHR48051">
    <property type="match status" value="1"/>
</dbReference>
<keyword evidence="1" id="KW-0433">Leucine-rich repeat</keyword>
<comment type="caution">
    <text evidence="3">The sequence shown here is derived from an EMBL/GenBank/DDBJ whole genome shotgun (WGS) entry which is preliminary data.</text>
</comment>
<evidence type="ECO:0000256" key="1">
    <source>
        <dbReference type="ARBA" id="ARBA00022614"/>
    </source>
</evidence>
<proteinExistence type="predicted"/>
<evidence type="ECO:0000313" key="3">
    <source>
        <dbReference type="EMBL" id="EJW05099.1"/>
    </source>
</evidence>
<dbReference type="AlphaFoldDB" id="J9DC95"/>
<dbReference type="Gene3D" id="3.80.10.10">
    <property type="entry name" value="Ribonuclease Inhibitor"/>
    <property type="match status" value="2"/>
</dbReference>
<accession>J9DC95</accession>